<proteinExistence type="predicted"/>
<comment type="caution">
    <text evidence="2">The sequence shown here is derived from an EMBL/GenBank/DDBJ whole genome shotgun (WGS) entry which is preliminary data.</text>
</comment>
<accession>A0ABD1VW41</accession>
<organism evidence="2 3">
    <name type="scientific">Abeliophyllum distichum</name>
    <dbReference type="NCBI Taxonomy" id="126358"/>
    <lineage>
        <taxon>Eukaryota</taxon>
        <taxon>Viridiplantae</taxon>
        <taxon>Streptophyta</taxon>
        <taxon>Embryophyta</taxon>
        <taxon>Tracheophyta</taxon>
        <taxon>Spermatophyta</taxon>
        <taxon>Magnoliopsida</taxon>
        <taxon>eudicotyledons</taxon>
        <taxon>Gunneridae</taxon>
        <taxon>Pentapetalae</taxon>
        <taxon>asterids</taxon>
        <taxon>lamiids</taxon>
        <taxon>Lamiales</taxon>
        <taxon>Oleaceae</taxon>
        <taxon>Forsythieae</taxon>
        <taxon>Abeliophyllum</taxon>
    </lineage>
</organism>
<feature type="region of interest" description="Disordered" evidence="1">
    <location>
        <begin position="52"/>
        <end position="83"/>
    </location>
</feature>
<keyword evidence="3" id="KW-1185">Reference proteome</keyword>
<reference evidence="3" key="1">
    <citation type="submission" date="2024-07" db="EMBL/GenBank/DDBJ databases">
        <title>Two chromosome-level genome assemblies of Korean endemic species Abeliophyllum distichum and Forsythia ovata (Oleaceae).</title>
        <authorList>
            <person name="Jang H."/>
        </authorList>
    </citation>
    <scope>NUCLEOTIDE SEQUENCE [LARGE SCALE GENOMIC DNA]</scope>
</reference>
<gene>
    <name evidence="2" type="ORF">Adt_02592</name>
</gene>
<evidence type="ECO:0000313" key="3">
    <source>
        <dbReference type="Proteomes" id="UP001604336"/>
    </source>
</evidence>
<evidence type="ECO:0000256" key="1">
    <source>
        <dbReference type="SAM" id="MobiDB-lite"/>
    </source>
</evidence>
<protein>
    <submittedName>
        <fullName evidence="2">Protein-serine/threonine phosphatase</fullName>
    </submittedName>
</protein>
<evidence type="ECO:0000313" key="2">
    <source>
        <dbReference type="EMBL" id="KAL2541614.1"/>
    </source>
</evidence>
<dbReference type="AlphaFoldDB" id="A0ABD1VW41"/>
<dbReference type="Proteomes" id="UP001604336">
    <property type="component" value="Unassembled WGS sequence"/>
</dbReference>
<sequence>MELHQFKFVPNDAAVAPPLENGKKKRRKLQAVVPVSPPRECTNAIDHYCGVNETGQGNRLSGKEDREAKSLSLSASQSSSRIEAEADVVPEFPKFGMTSVCGPEKRYGRCCRNSPIFLRPKR</sequence>
<dbReference type="EMBL" id="JBFOLK010000001">
    <property type="protein sequence ID" value="KAL2541614.1"/>
    <property type="molecule type" value="Genomic_DNA"/>
</dbReference>
<feature type="compositionally biased region" description="Low complexity" evidence="1">
    <location>
        <begin position="70"/>
        <end position="80"/>
    </location>
</feature>
<name>A0ABD1VW41_9LAMI</name>